<dbReference type="AlphaFoldDB" id="A0A0F9HJ40"/>
<sequence>MIAVFLAICTILSVFRDTESRYLKMVDFPRIQFFLASMLSIIVLWIVLKKWRWYDAILMIGLFIGLVINGYYLINYTKIVSVEVPWANTSSSSNDTFSLLITNVKMSNKNAQPLIDLVKKNEPDLVLVMEVNNWWGDQLKVLDKKYPYTQLTLNEVAYGMALYSKFPLKDVEVNYLNNENVPSFISNISLPNGSIFTFHSVHPVPPTNFKYLPDNEGQQESALKKLGRMIEVRKFPTLVAGDLNDVVWSHVDELTGTENILYDVRVGRGLFNSYNAENLFMRWPLDHVFVTEEFKLIKLERLQYIKSDHYPIIVELKL</sequence>
<feature type="domain" description="Endonuclease/exonuclease/phosphatase" evidence="2">
    <location>
        <begin position="103"/>
        <end position="309"/>
    </location>
</feature>
<dbReference type="Gene3D" id="3.60.10.10">
    <property type="entry name" value="Endonuclease/exonuclease/phosphatase"/>
    <property type="match status" value="1"/>
</dbReference>
<keyword evidence="1" id="KW-0812">Transmembrane</keyword>
<feature type="transmembrane region" description="Helical" evidence="1">
    <location>
        <begin position="32"/>
        <end position="48"/>
    </location>
</feature>
<evidence type="ECO:0000313" key="3">
    <source>
        <dbReference type="EMBL" id="KKL75157.1"/>
    </source>
</evidence>
<feature type="transmembrane region" description="Helical" evidence="1">
    <location>
        <begin position="55"/>
        <end position="74"/>
    </location>
</feature>
<organism evidence="3">
    <name type="scientific">marine sediment metagenome</name>
    <dbReference type="NCBI Taxonomy" id="412755"/>
    <lineage>
        <taxon>unclassified sequences</taxon>
        <taxon>metagenomes</taxon>
        <taxon>ecological metagenomes</taxon>
    </lineage>
</organism>
<comment type="caution">
    <text evidence="3">The sequence shown here is derived from an EMBL/GenBank/DDBJ whole genome shotgun (WGS) entry which is preliminary data.</text>
</comment>
<name>A0A0F9HJ40_9ZZZZ</name>
<dbReference type="InterPro" id="IPR005135">
    <property type="entry name" value="Endo/exonuclease/phosphatase"/>
</dbReference>
<gene>
    <name evidence="3" type="ORF">LCGC14_2057690</name>
</gene>
<evidence type="ECO:0000256" key="1">
    <source>
        <dbReference type="SAM" id="Phobius"/>
    </source>
</evidence>
<keyword evidence="1" id="KW-1133">Transmembrane helix</keyword>
<dbReference type="EMBL" id="LAZR01024430">
    <property type="protein sequence ID" value="KKL75157.1"/>
    <property type="molecule type" value="Genomic_DNA"/>
</dbReference>
<evidence type="ECO:0000259" key="2">
    <source>
        <dbReference type="Pfam" id="PF03372"/>
    </source>
</evidence>
<dbReference type="SUPFAM" id="SSF56219">
    <property type="entry name" value="DNase I-like"/>
    <property type="match status" value="1"/>
</dbReference>
<accession>A0A0F9HJ40</accession>
<reference evidence="3" key="1">
    <citation type="journal article" date="2015" name="Nature">
        <title>Complex archaea that bridge the gap between prokaryotes and eukaryotes.</title>
        <authorList>
            <person name="Spang A."/>
            <person name="Saw J.H."/>
            <person name="Jorgensen S.L."/>
            <person name="Zaremba-Niedzwiedzka K."/>
            <person name="Martijn J."/>
            <person name="Lind A.E."/>
            <person name="van Eijk R."/>
            <person name="Schleper C."/>
            <person name="Guy L."/>
            <person name="Ettema T.J."/>
        </authorList>
    </citation>
    <scope>NUCLEOTIDE SEQUENCE</scope>
</reference>
<dbReference type="InterPro" id="IPR036691">
    <property type="entry name" value="Endo/exonu/phosph_ase_sf"/>
</dbReference>
<keyword evidence="1" id="KW-0472">Membrane</keyword>
<protein>
    <recommendedName>
        <fullName evidence="2">Endonuclease/exonuclease/phosphatase domain-containing protein</fullName>
    </recommendedName>
</protein>
<dbReference type="GO" id="GO:0003824">
    <property type="term" value="F:catalytic activity"/>
    <property type="evidence" value="ECO:0007669"/>
    <property type="project" value="InterPro"/>
</dbReference>
<dbReference type="Pfam" id="PF03372">
    <property type="entry name" value="Exo_endo_phos"/>
    <property type="match status" value="1"/>
</dbReference>
<proteinExistence type="predicted"/>